<dbReference type="EMBL" id="CP016793">
    <property type="protein sequence ID" value="ANZ35853.1"/>
    <property type="molecule type" value="Genomic_DNA"/>
</dbReference>
<protein>
    <recommendedName>
        <fullName evidence="1">AB hydrolase-1 domain-containing protein</fullName>
    </recommendedName>
</protein>
<organism evidence="2 3">
    <name type="scientific">Lentzea guizhouensis</name>
    <dbReference type="NCBI Taxonomy" id="1586287"/>
    <lineage>
        <taxon>Bacteria</taxon>
        <taxon>Bacillati</taxon>
        <taxon>Actinomycetota</taxon>
        <taxon>Actinomycetes</taxon>
        <taxon>Pseudonocardiales</taxon>
        <taxon>Pseudonocardiaceae</taxon>
        <taxon>Lentzea</taxon>
    </lineage>
</organism>
<dbReference type="GO" id="GO:0008610">
    <property type="term" value="P:lipid biosynthetic process"/>
    <property type="evidence" value="ECO:0007669"/>
    <property type="project" value="TreeGrafter"/>
</dbReference>
<dbReference type="PANTHER" id="PTHR11487:SF0">
    <property type="entry name" value="S-ACYL FATTY ACID SYNTHASE THIOESTERASE, MEDIUM CHAIN"/>
    <property type="match status" value="1"/>
</dbReference>
<dbReference type="InterPro" id="IPR012223">
    <property type="entry name" value="TEII"/>
</dbReference>
<feature type="domain" description="AB hydrolase-1" evidence="1">
    <location>
        <begin position="24"/>
        <end position="194"/>
    </location>
</feature>
<accession>A0A1B2HDR7</accession>
<sequence>MYVFPGAGSFGSDCGTLLRSGRLVKYPGRFGRSAAASSFASLAQACAEQVDGERPVLVGHSFGAYVAYATAGLLPDVARLVVVGAVAPARHSVDPESISDTEAYLGRVSPGLVEGEWRDVVVETAAEDMKLLSGFRAEDWPVVRCPVVAAHGQSDPLTSAEGVAAWAEVTTGGFVRREFPGGHSDLLDSPELLALVRD</sequence>
<proteinExistence type="predicted"/>
<evidence type="ECO:0000313" key="3">
    <source>
        <dbReference type="Proteomes" id="UP000093053"/>
    </source>
</evidence>
<dbReference type="PANTHER" id="PTHR11487">
    <property type="entry name" value="THIOESTERASE"/>
    <property type="match status" value="1"/>
</dbReference>
<dbReference type="AlphaFoldDB" id="A0A1B2HDR7"/>
<evidence type="ECO:0000259" key="1">
    <source>
        <dbReference type="Pfam" id="PF12697"/>
    </source>
</evidence>
<dbReference type="KEGG" id="led:BBK82_06890"/>
<dbReference type="Pfam" id="PF12697">
    <property type="entry name" value="Abhydrolase_6"/>
    <property type="match status" value="1"/>
</dbReference>
<reference evidence="2 3" key="1">
    <citation type="submission" date="2016-07" db="EMBL/GenBank/DDBJ databases">
        <title>Complete genome sequence of the Lentzea guizhouensis DHS C013.</title>
        <authorList>
            <person name="Cao C."/>
        </authorList>
    </citation>
    <scope>NUCLEOTIDE SEQUENCE [LARGE SCALE GENOMIC DNA]</scope>
    <source>
        <strain evidence="2 3">DHS C013</strain>
    </source>
</reference>
<dbReference type="InterPro" id="IPR000073">
    <property type="entry name" value="AB_hydrolase_1"/>
</dbReference>
<dbReference type="SUPFAM" id="SSF53474">
    <property type="entry name" value="alpha/beta-Hydrolases"/>
    <property type="match status" value="1"/>
</dbReference>
<gene>
    <name evidence="2" type="ORF">BBK82_06890</name>
</gene>
<dbReference type="STRING" id="1586287.BBK82_06890"/>
<keyword evidence="3" id="KW-1185">Reference proteome</keyword>
<dbReference type="Proteomes" id="UP000093053">
    <property type="component" value="Chromosome"/>
</dbReference>
<evidence type="ECO:0000313" key="2">
    <source>
        <dbReference type="EMBL" id="ANZ35853.1"/>
    </source>
</evidence>
<dbReference type="Gene3D" id="3.40.50.1820">
    <property type="entry name" value="alpha/beta hydrolase"/>
    <property type="match status" value="1"/>
</dbReference>
<dbReference type="GO" id="GO:0003824">
    <property type="term" value="F:catalytic activity"/>
    <property type="evidence" value="ECO:0007669"/>
    <property type="project" value="UniProtKB-ARBA"/>
</dbReference>
<name>A0A1B2HDR7_9PSEU</name>
<dbReference type="InterPro" id="IPR029058">
    <property type="entry name" value="AB_hydrolase_fold"/>
</dbReference>